<keyword evidence="3" id="KW-1185">Reference proteome</keyword>
<evidence type="ECO:0000313" key="3">
    <source>
        <dbReference type="Proteomes" id="UP000034832"/>
    </source>
</evidence>
<dbReference type="OrthoDB" id="9814116at2"/>
<feature type="transmembrane region" description="Helical" evidence="1">
    <location>
        <begin position="96"/>
        <end position="116"/>
    </location>
</feature>
<evidence type="ECO:0008006" key="4">
    <source>
        <dbReference type="Google" id="ProtNLM"/>
    </source>
</evidence>
<feature type="transmembrane region" description="Helical" evidence="1">
    <location>
        <begin position="227"/>
        <end position="249"/>
    </location>
</feature>
<keyword evidence="1" id="KW-0812">Transmembrane</keyword>
<feature type="transmembrane region" description="Helical" evidence="1">
    <location>
        <begin position="64"/>
        <end position="90"/>
    </location>
</feature>
<evidence type="ECO:0000256" key="1">
    <source>
        <dbReference type="SAM" id="Phobius"/>
    </source>
</evidence>
<gene>
    <name evidence="2" type="ORF">YH63_019690</name>
</gene>
<dbReference type="Proteomes" id="UP000034832">
    <property type="component" value="Unassembled WGS sequence"/>
</dbReference>
<proteinExistence type="predicted"/>
<dbReference type="AlphaFoldDB" id="A0A4U6BSC5"/>
<keyword evidence="1" id="KW-1133">Transmembrane helix</keyword>
<feature type="transmembrane region" description="Helical" evidence="1">
    <location>
        <begin position="165"/>
        <end position="188"/>
    </location>
</feature>
<name>A0A4U6BSC5_9BRAD</name>
<keyword evidence="1" id="KW-0472">Membrane</keyword>
<feature type="transmembrane region" description="Helical" evidence="1">
    <location>
        <begin position="123"/>
        <end position="145"/>
    </location>
</feature>
<reference evidence="2" key="1">
    <citation type="submission" date="2019-04" db="EMBL/GenBank/DDBJ databases">
        <title>Whole genome sequencing of cave bacteria.</title>
        <authorList>
            <person name="Gan H.M."/>
            <person name="Barton H."/>
            <person name="Savka M.A."/>
        </authorList>
    </citation>
    <scope>NUCLEOTIDE SEQUENCE [LARGE SCALE GENOMIC DNA]</scope>
    <source>
        <strain evidence="2">LC387</strain>
    </source>
</reference>
<sequence>MECPFCAEKVKDEALVCKHCSRDLRVVRPVLLEIEDIVEDIEKIRREFDSVSARLYRRRHPVRYLLIHSIGYILIPAILLVAAHIIVTIVLNVSPLYLRIASVLIPLPFGFAIFAVQKVGYRGAALVGIITALLSVFCMLTVTGLNDHVPILPASWIEWREVLEYSASIALAFLTGNILGLLMLQLLASSLSQGDKPNAAAYRAARLLGPYVGEDQLRRRARIIQDLMRTAGPLIGILSTAAGSIYAGLKGILGA</sequence>
<dbReference type="STRING" id="211460.YH63_19470"/>
<comment type="caution">
    <text evidence="2">The sequence shown here is derived from an EMBL/GenBank/DDBJ whole genome shotgun (WGS) entry which is preliminary data.</text>
</comment>
<organism evidence="2 3">
    <name type="scientific">Afipia massiliensis</name>
    <dbReference type="NCBI Taxonomy" id="211460"/>
    <lineage>
        <taxon>Bacteria</taxon>
        <taxon>Pseudomonadati</taxon>
        <taxon>Pseudomonadota</taxon>
        <taxon>Alphaproteobacteria</taxon>
        <taxon>Hyphomicrobiales</taxon>
        <taxon>Nitrobacteraceae</taxon>
        <taxon>Afipia</taxon>
    </lineage>
</organism>
<accession>A0A4U6BSC5</accession>
<dbReference type="RefSeq" id="WP_046829987.1">
    <property type="nucleotide sequence ID" value="NZ_LBIA02000001.1"/>
</dbReference>
<protein>
    <recommendedName>
        <fullName evidence="4">Zinc ribbon domain-containing protein</fullName>
    </recommendedName>
</protein>
<dbReference type="EMBL" id="LBIA02000001">
    <property type="protein sequence ID" value="TKT73467.1"/>
    <property type="molecule type" value="Genomic_DNA"/>
</dbReference>
<evidence type="ECO:0000313" key="2">
    <source>
        <dbReference type="EMBL" id="TKT73467.1"/>
    </source>
</evidence>